<dbReference type="GeneID" id="33553897"/>
<feature type="compositionally biased region" description="Basic residues" evidence="2">
    <location>
        <begin position="51"/>
        <end position="61"/>
    </location>
</feature>
<name>A0A1Y1U848_9TREE</name>
<reference evidence="4 5" key="1">
    <citation type="submission" date="2017-03" db="EMBL/GenBank/DDBJ databases">
        <title>Widespread Adenine N6-methylation of Active Genes in Fungi.</title>
        <authorList>
            <consortium name="DOE Joint Genome Institute"/>
            <person name="Mondo S.J."/>
            <person name="Dannebaum R.O."/>
            <person name="Kuo R.C."/>
            <person name="Louie K.B."/>
            <person name="Bewick A.J."/>
            <person name="Labutti K."/>
            <person name="Haridas S."/>
            <person name="Kuo A."/>
            <person name="Salamov A."/>
            <person name="Ahrendt S.R."/>
            <person name="Lau R."/>
            <person name="Bowen B.P."/>
            <person name="Lipzen A."/>
            <person name="Sullivan W."/>
            <person name="Andreopoulos W.B."/>
            <person name="Clum A."/>
            <person name="Lindquist E."/>
            <person name="Daum C."/>
            <person name="Northen T.R."/>
            <person name="Ramamoorthy G."/>
            <person name="Schmitz R.J."/>
            <person name="Gryganskyi A."/>
            <person name="Culley D."/>
            <person name="Magnuson J."/>
            <person name="James T.Y."/>
            <person name="O'Malley M.A."/>
            <person name="Stajich J.E."/>
            <person name="Spatafora J.W."/>
            <person name="Visel A."/>
            <person name="Grigoriev I.V."/>
        </authorList>
    </citation>
    <scope>NUCLEOTIDE SEQUENCE [LARGE SCALE GENOMIC DNA]</scope>
    <source>
        <strain evidence="4 5">NRRL Y-17943</strain>
    </source>
</reference>
<accession>A0A1Y1U848</accession>
<dbReference type="SUPFAM" id="SSF57701">
    <property type="entry name" value="Zn2/Cys6 DNA-binding domain"/>
    <property type="match status" value="1"/>
</dbReference>
<dbReference type="AlphaFoldDB" id="A0A1Y1U848"/>
<evidence type="ECO:0000259" key="3">
    <source>
        <dbReference type="PROSITE" id="PS50048"/>
    </source>
</evidence>
<feature type="compositionally biased region" description="Polar residues" evidence="2">
    <location>
        <begin position="135"/>
        <end position="144"/>
    </location>
</feature>
<evidence type="ECO:0000256" key="1">
    <source>
        <dbReference type="ARBA" id="ARBA00023242"/>
    </source>
</evidence>
<feature type="domain" description="Zn(2)-C6 fungal-type" evidence="3">
    <location>
        <begin position="64"/>
        <end position="105"/>
    </location>
</feature>
<sequence>MPYSLTMTDEMGPADQIEIWNKDQEDVVEVTHMNERTLHDEDQAEGSRPSKVARKEKKRRQTQACDACRARKVKCDRTDPGNAALGMASPSKCGPCRAVGVPCTFNYTQKKRGPPNQVVKQLQTGSEAEEPASPDISQSMSVSRSLPAQLSSALRYPPNPARQEVSAPYVTATSYYRSSIVPGNLGQGTLAEQHAMQASALMRQGASFGKFRAIDVERDWEPHLLMTLEATAPGGRAYQFFRKEETPRAASERQQSNPPLSPLTLASLGLSRTSHGNHTPSIHPRMIDLSVQPRGPLDSIMPRWRSLRVMELFFDYVYPLSPSFDQIQLMRDLQARRETQEGETDWTAMVLAIMAHTLAQIPSCFVPLSKSEASDLMGKCYRSARKMLEEEYEDASLERVAALGHLAWTARITGRSAVAKSLTGQAWATILDLRLDKSLDFGAQETMVHERTFELVSILDKTLAFSDRLYPIIPSDFRLKINQTLSTLLPNEMGDYLVTGLLEDLRHGRPNRLINELYTLLGCVAEWRHQGTDQIVDADTDWTLRRFELIEQALDRKTGAFDGWLINELFQQEEIMTEASKSLEDQDTDVRTLFAEPNSTSHIHEDTGLLQWVQFELVICLAHCSLSSYADEILDDLRSEDPDAAARLVKFAPQNGKTILYNSVDNRVLDLMDDGATAWMEEVEQKVFVCLEKVPMQVICLNHPTLVPLIRELFRRISGHWSNAGSDLPSAGRPTRSREFLTEYHSRLDSLSHLWSDVGTP</sequence>
<dbReference type="InParanoid" id="A0A1Y1U848"/>
<dbReference type="CDD" id="cd00067">
    <property type="entry name" value="GAL4"/>
    <property type="match status" value="1"/>
</dbReference>
<dbReference type="Pfam" id="PF00172">
    <property type="entry name" value="Zn_clus"/>
    <property type="match status" value="1"/>
</dbReference>
<dbReference type="PANTHER" id="PTHR46910">
    <property type="entry name" value="TRANSCRIPTION FACTOR PDR1"/>
    <property type="match status" value="1"/>
</dbReference>
<protein>
    <recommendedName>
        <fullName evidence="3">Zn(2)-C6 fungal-type domain-containing protein</fullName>
    </recommendedName>
</protein>
<organism evidence="4 5">
    <name type="scientific">Kockovaella imperatae</name>
    <dbReference type="NCBI Taxonomy" id="4999"/>
    <lineage>
        <taxon>Eukaryota</taxon>
        <taxon>Fungi</taxon>
        <taxon>Dikarya</taxon>
        <taxon>Basidiomycota</taxon>
        <taxon>Agaricomycotina</taxon>
        <taxon>Tremellomycetes</taxon>
        <taxon>Tremellales</taxon>
        <taxon>Cuniculitremaceae</taxon>
        <taxon>Kockovaella</taxon>
    </lineage>
</organism>
<keyword evidence="5" id="KW-1185">Reference proteome</keyword>
<dbReference type="STRING" id="4999.A0A1Y1U848"/>
<dbReference type="GO" id="GO:0008270">
    <property type="term" value="F:zinc ion binding"/>
    <property type="evidence" value="ECO:0007669"/>
    <property type="project" value="InterPro"/>
</dbReference>
<evidence type="ECO:0000313" key="5">
    <source>
        <dbReference type="Proteomes" id="UP000193218"/>
    </source>
</evidence>
<proteinExistence type="predicted"/>
<dbReference type="Gene3D" id="4.10.240.10">
    <property type="entry name" value="Zn(2)-C6 fungal-type DNA-binding domain"/>
    <property type="match status" value="1"/>
</dbReference>
<dbReference type="InterPro" id="IPR036864">
    <property type="entry name" value="Zn2-C6_fun-type_DNA-bd_sf"/>
</dbReference>
<dbReference type="PROSITE" id="PS50048">
    <property type="entry name" value="ZN2_CY6_FUNGAL_2"/>
    <property type="match status" value="1"/>
</dbReference>
<dbReference type="Proteomes" id="UP000193218">
    <property type="component" value="Unassembled WGS sequence"/>
</dbReference>
<feature type="region of interest" description="Disordered" evidence="2">
    <location>
        <begin position="106"/>
        <end position="144"/>
    </location>
</feature>
<dbReference type="SMART" id="SM00066">
    <property type="entry name" value="GAL4"/>
    <property type="match status" value="1"/>
</dbReference>
<evidence type="ECO:0000256" key="2">
    <source>
        <dbReference type="SAM" id="MobiDB-lite"/>
    </source>
</evidence>
<gene>
    <name evidence="4" type="ORF">BD324DRAFT_172012</name>
</gene>
<dbReference type="EMBL" id="NBSH01000015">
    <property type="protein sequence ID" value="ORX34211.1"/>
    <property type="molecule type" value="Genomic_DNA"/>
</dbReference>
<comment type="caution">
    <text evidence="4">The sequence shown here is derived from an EMBL/GenBank/DDBJ whole genome shotgun (WGS) entry which is preliminary data.</text>
</comment>
<feature type="region of interest" description="Disordered" evidence="2">
    <location>
        <begin position="244"/>
        <end position="266"/>
    </location>
</feature>
<evidence type="ECO:0000313" key="4">
    <source>
        <dbReference type="EMBL" id="ORX34211.1"/>
    </source>
</evidence>
<dbReference type="OrthoDB" id="1708823at2759"/>
<dbReference type="InterPro" id="IPR050987">
    <property type="entry name" value="AtrR-like"/>
</dbReference>
<dbReference type="CDD" id="cd12148">
    <property type="entry name" value="fungal_TF_MHR"/>
    <property type="match status" value="1"/>
</dbReference>
<dbReference type="InterPro" id="IPR001138">
    <property type="entry name" value="Zn2Cys6_DnaBD"/>
</dbReference>
<dbReference type="GO" id="GO:0000981">
    <property type="term" value="F:DNA-binding transcription factor activity, RNA polymerase II-specific"/>
    <property type="evidence" value="ECO:0007669"/>
    <property type="project" value="InterPro"/>
</dbReference>
<dbReference type="PANTHER" id="PTHR46910:SF40">
    <property type="entry name" value="ZN(II)2CYS6 TRANSCRIPTION FACTOR (EUROFUNG)"/>
    <property type="match status" value="1"/>
</dbReference>
<dbReference type="RefSeq" id="XP_021868489.1">
    <property type="nucleotide sequence ID" value="XM_022012089.1"/>
</dbReference>
<keyword evidence="1" id="KW-0539">Nucleus</keyword>
<feature type="region of interest" description="Disordered" evidence="2">
    <location>
        <begin position="34"/>
        <end position="65"/>
    </location>
</feature>